<dbReference type="HOGENOM" id="CLU_906886_0_0_1"/>
<reference evidence="1" key="1">
    <citation type="journal article" date="2012" name="Nature">
        <title>The oyster genome reveals stress adaptation and complexity of shell formation.</title>
        <authorList>
            <person name="Zhang G."/>
            <person name="Fang X."/>
            <person name="Guo X."/>
            <person name="Li L."/>
            <person name="Luo R."/>
            <person name="Xu F."/>
            <person name="Yang P."/>
            <person name="Zhang L."/>
            <person name="Wang X."/>
            <person name="Qi H."/>
            <person name="Xiong Z."/>
            <person name="Que H."/>
            <person name="Xie Y."/>
            <person name="Holland P.W."/>
            <person name="Paps J."/>
            <person name="Zhu Y."/>
            <person name="Wu F."/>
            <person name="Chen Y."/>
            <person name="Wang J."/>
            <person name="Peng C."/>
            <person name="Meng J."/>
            <person name="Yang L."/>
            <person name="Liu J."/>
            <person name="Wen B."/>
            <person name="Zhang N."/>
            <person name="Huang Z."/>
            <person name="Zhu Q."/>
            <person name="Feng Y."/>
            <person name="Mount A."/>
            <person name="Hedgecock D."/>
            <person name="Xu Z."/>
            <person name="Liu Y."/>
            <person name="Domazet-Loso T."/>
            <person name="Du Y."/>
            <person name="Sun X."/>
            <person name="Zhang S."/>
            <person name="Liu B."/>
            <person name="Cheng P."/>
            <person name="Jiang X."/>
            <person name="Li J."/>
            <person name="Fan D."/>
            <person name="Wang W."/>
            <person name="Fu W."/>
            <person name="Wang T."/>
            <person name="Wang B."/>
            <person name="Zhang J."/>
            <person name="Peng Z."/>
            <person name="Li Y."/>
            <person name="Li N."/>
            <person name="Wang J."/>
            <person name="Chen M."/>
            <person name="He Y."/>
            <person name="Tan F."/>
            <person name="Song X."/>
            <person name="Zheng Q."/>
            <person name="Huang R."/>
            <person name="Yang H."/>
            <person name="Du X."/>
            <person name="Chen L."/>
            <person name="Yang M."/>
            <person name="Gaffney P.M."/>
            <person name="Wang S."/>
            <person name="Luo L."/>
            <person name="She Z."/>
            <person name="Ming Y."/>
            <person name="Huang W."/>
            <person name="Zhang S."/>
            <person name="Huang B."/>
            <person name="Zhang Y."/>
            <person name="Qu T."/>
            <person name="Ni P."/>
            <person name="Miao G."/>
            <person name="Wang J."/>
            <person name="Wang Q."/>
            <person name="Steinberg C.E."/>
            <person name="Wang H."/>
            <person name="Li N."/>
            <person name="Qian L."/>
            <person name="Zhang G."/>
            <person name="Li Y."/>
            <person name="Yang H."/>
            <person name="Liu X."/>
            <person name="Wang J."/>
            <person name="Yin Y."/>
            <person name="Wang J."/>
        </authorList>
    </citation>
    <scope>NUCLEOTIDE SEQUENCE [LARGE SCALE GENOMIC DNA]</scope>
    <source>
        <strain evidence="1">05x7-T-G4-1.051#20</strain>
    </source>
</reference>
<accession>K1QE51</accession>
<dbReference type="PANTHER" id="PTHR10877:SF150">
    <property type="entry name" value="REJ DOMAIN-CONTAINING PROTEIN"/>
    <property type="match status" value="1"/>
</dbReference>
<dbReference type="GO" id="GO:0050982">
    <property type="term" value="P:detection of mechanical stimulus"/>
    <property type="evidence" value="ECO:0007669"/>
    <property type="project" value="TreeGrafter"/>
</dbReference>
<dbReference type="InterPro" id="IPR051223">
    <property type="entry name" value="Polycystin"/>
</dbReference>
<proteinExistence type="predicted"/>
<name>K1QE51_MAGGI</name>
<dbReference type="InParanoid" id="K1QE51"/>
<evidence type="ECO:0000313" key="1">
    <source>
        <dbReference type="EMBL" id="EKC29364.1"/>
    </source>
</evidence>
<dbReference type="PANTHER" id="PTHR10877">
    <property type="entry name" value="POLYCYSTIN FAMILY MEMBER"/>
    <property type="match status" value="1"/>
</dbReference>
<gene>
    <name evidence="1" type="ORF">CGI_10007620</name>
</gene>
<dbReference type="AlphaFoldDB" id="K1QE51"/>
<protein>
    <submittedName>
        <fullName evidence="1">Polycystic kidney disease protein 1-like 2</fullName>
    </submittedName>
</protein>
<dbReference type="GO" id="GO:0016020">
    <property type="term" value="C:membrane"/>
    <property type="evidence" value="ECO:0007669"/>
    <property type="project" value="TreeGrafter"/>
</dbReference>
<dbReference type="EMBL" id="JH815921">
    <property type="protein sequence ID" value="EKC29364.1"/>
    <property type="molecule type" value="Genomic_DNA"/>
</dbReference>
<organism evidence="1">
    <name type="scientific">Magallana gigas</name>
    <name type="common">Pacific oyster</name>
    <name type="synonym">Crassostrea gigas</name>
    <dbReference type="NCBI Taxonomy" id="29159"/>
    <lineage>
        <taxon>Eukaryota</taxon>
        <taxon>Metazoa</taxon>
        <taxon>Spiralia</taxon>
        <taxon>Lophotrochozoa</taxon>
        <taxon>Mollusca</taxon>
        <taxon>Bivalvia</taxon>
        <taxon>Autobranchia</taxon>
        <taxon>Pteriomorphia</taxon>
        <taxon>Ostreida</taxon>
        <taxon>Ostreoidea</taxon>
        <taxon>Ostreidae</taxon>
        <taxon>Magallana</taxon>
    </lineage>
</organism>
<sequence>MDKKRAYDIVVTVKNKEKSSSFRQHINRVRKEVPLIEIRYFFHFDTWFALDKFNGLTECLANALGKNDSKVHFSDQLFYNLTENNLWVSTFLRPDESSFTRVQRLSCVVTFFFLAMLGNAMFYQAPGFGEEVLKIGIISFSLTTIISSLKSVAVTTLPVLFVTLVFKHTKEKETKSNVKGISRLIKQKPKTLPFWMRYVAWATIVLTISSSAVILILYSMLWGKAKSNEWLSSFMFSFFESATCVDPLKVRNVELFDNILIFCKKGVLLYNCVNIYSILVSLRYCSWLHCFLSLLKTPTTFDTLSSM</sequence>
<dbReference type="GO" id="GO:0005262">
    <property type="term" value="F:calcium channel activity"/>
    <property type="evidence" value="ECO:0007669"/>
    <property type="project" value="TreeGrafter"/>
</dbReference>